<evidence type="ECO:0000259" key="2">
    <source>
        <dbReference type="PROSITE" id="PS50042"/>
    </source>
</evidence>
<dbReference type="Pfam" id="PF00027">
    <property type="entry name" value="cNMP_binding"/>
    <property type="match status" value="1"/>
</dbReference>
<dbReference type="Proteomes" id="UP001210925">
    <property type="component" value="Unassembled WGS sequence"/>
</dbReference>
<reference evidence="3" key="1">
    <citation type="submission" date="2020-05" db="EMBL/GenBank/DDBJ databases">
        <title>Phylogenomic resolution of chytrid fungi.</title>
        <authorList>
            <person name="Stajich J.E."/>
            <person name="Amses K."/>
            <person name="Simmons R."/>
            <person name="Seto K."/>
            <person name="Myers J."/>
            <person name="Bonds A."/>
            <person name="Quandt C.A."/>
            <person name="Barry K."/>
            <person name="Liu P."/>
            <person name="Grigoriev I."/>
            <person name="Longcore J.E."/>
            <person name="James T.Y."/>
        </authorList>
    </citation>
    <scope>NUCLEOTIDE SEQUENCE</scope>
    <source>
        <strain evidence="3">PLAUS21</strain>
    </source>
</reference>
<dbReference type="PROSITE" id="PS50042">
    <property type="entry name" value="CNMP_BINDING_3"/>
    <property type="match status" value="1"/>
</dbReference>
<organism evidence="3 4">
    <name type="scientific">Boothiomyces macroporosus</name>
    <dbReference type="NCBI Taxonomy" id="261099"/>
    <lineage>
        <taxon>Eukaryota</taxon>
        <taxon>Fungi</taxon>
        <taxon>Fungi incertae sedis</taxon>
        <taxon>Chytridiomycota</taxon>
        <taxon>Chytridiomycota incertae sedis</taxon>
        <taxon>Chytridiomycetes</taxon>
        <taxon>Rhizophydiales</taxon>
        <taxon>Terramycetaceae</taxon>
        <taxon>Boothiomyces</taxon>
    </lineage>
</organism>
<feature type="compositionally biased region" description="Basic and acidic residues" evidence="1">
    <location>
        <begin position="62"/>
        <end position="82"/>
    </location>
</feature>
<dbReference type="InterPro" id="IPR000595">
    <property type="entry name" value="cNMP-bd_dom"/>
</dbReference>
<feature type="compositionally biased region" description="Basic and acidic residues" evidence="1">
    <location>
        <begin position="292"/>
        <end position="313"/>
    </location>
</feature>
<dbReference type="SUPFAM" id="SSF51206">
    <property type="entry name" value="cAMP-binding domain-like"/>
    <property type="match status" value="2"/>
</dbReference>
<name>A0AAD5UFE8_9FUNG</name>
<dbReference type="PANTHER" id="PTHR23011:SF28">
    <property type="entry name" value="CYCLIC NUCLEOTIDE-BINDING DOMAIN CONTAINING PROTEIN"/>
    <property type="match status" value="1"/>
</dbReference>
<dbReference type="InterPro" id="IPR014710">
    <property type="entry name" value="RmlC-like_jellyroll"/>
</dbReference>
<feature type="domain" description="Cyclic nucleotide-binding" evidence="2">
    <location>
        <begin position="586"/>
        <end position="689"/>
    </location>
</feature>
<accession>A0AAD5UFE8</accession>
<dbReference type="InterPro" id="IPR018490">
    <property type="entry name" value="cNMP-bd_dom_sf"/>
</dbReference>
<dbReference type="EMBL" id="JADGKB010000049">
    <property type="protein sequence ID" value="KAJ3256556.1"/>
    <property type="molecule type" value="Genomic_DNA"/>
</dbReference>
<proteinExistence type="predicted"/>
<dbReference type="Gene3D" id="2.60.120.10">
    <property type="entry name" value="Jelly Rolls"/>
    <property type="match status" value="2"/>
</dbReference>
<protein>
    <recommendedName>
        <fullName evidence="2">Cyclic nucleotide-binding domain-containing protein</fullName>
    </recommendedName>
</protein>
<evidence type="ECO:0000256" key="1">
    <source>
        <dbReference type="SAM" id="MobiDB-lite"/>
    </source>
</evidence>
<dbReference type="AlphaFoldDB" id="A0AAD5UFE8"/>
<evidence type="ECO:0000313" key="4">
    <source>
        <dbReference type="Proteomes" id="UP001210925"/>
    </source>
</evidence>
<feature type="region of interest" description="Disordered" evidence="1">
    <location>
        <begin position="30"/>
        <end position="325"/>
    </location>
</feature>
<dbReference type="PANTHER" id="PTHR23011">
    <property type="entry name" value="CYCLIC NUCLEOTIDE-BINDING DOMAIN CONTAINING PROTEIN"/>
    <property type="match status" value="1"/>
</dbReference>
<dbReference type="CDD" id="cd00038">
    <property type="entry name" value="CAP_ED"/>
    <property type="match status" value="1"/>
</dbReference>
<feature type="compositionally biased region" description="Basic and acidic residues" evidence="1">
    <location>
        <begin position="239"/>
        <end position="250"/>
    </location>
</feature>
<feature type="compositionally biased region" description="Basic and acidic residues" evidence="1">
    <location>
        <begin position="178"/>
        <end position="193"/>
    </location>
</feature>
<feature type="compositionally biased region" description="Polar residues" evidence="1">
    <location>
        <begin position="196"/>
        <end position="206"/>
    </location>
</feature>
<feature type="compositionally biased region" description="Basic and acidic residues" evidence="1">
    <location>
        <begin position="209"/>
        <end position="218"/>
    </location>
</feature>
<keyword evidence="4" id="KW-1185">Reference proteome</keyword>
<comment type="caution">
    <text evidence="3">The sequence shown here is derived from an EMBL/GenBank/DDBJ whole genome shotgun (WGS) entry which is preliminary data.</text>
</comment>
<feature type="compositionally biased region" description="Polar residues" evidence="1">
    <location>
        <begin position="251"/>
        <end position="264"/>
    </location>
</feature>
<sequence>MSKPKDVLPNLPSFNTKLKNVDSQSLIERVATTKQKVKVNTPDMGSPPSRHNTKKLNPVSPVEKEERKDPQDGKRAVVKSDQDTQLPRQKTAKTPGVTTLSEFMLQRKQSEGRKSPEIPGGISNGDITKEQKQENQLSKKTTFREKSLTEQKLNQKGIAAKDSEKIKSKTGSEAQVFIRERSKSDLTGSDKGKSLTIESTKKSTILTHLGKEKTHSDEVSISTRKQSKFASEELNQETDTLKNDLKDSPNRSKSSMGSHLSVTHQIRKNSKLGSTNTIQEPKRVPSIKKSKEKVDDNQTESKENVTNTKDKVPETVNTSENDRKKFDRSYSMKTVQINVPPVVENTVDSADLTTNESIKGIERKRNLSKSHTSFLENPEIIMIQGSSNEKQFVNDETDSTQENILKPPKLNRMLSQNLQSLLHTSTNKLESKQMSNANILHKSVADFRKLLKSSTKDIVKQVEHEMDLKNAEELCRSNDLNCCQGKALVTKKKIDKDIRKTWVLIFRTFELAQKILKSYKQKNYMKVTEVPVKDARTLSYLLRVQIVEPNPVYISQVVSLLKDEPFQRKKEDVTALEKMLSYRMEDFRKFPLNERIFFCQSMRIEKYKKDTLLMMEDHVATCFYFLLSGQVEIFKLEGECKYRLNLKNPGSAIGELRINLPGSKRTACAATTTDTMLLWISKEEYLEFVNRGENNAMRENMVQSLKYMQLFDKYEDVLEKISSFFKIYTFGKNTVIQEEGKQTLDLSWIIEGSCKINRAVSFMTRMVNGKQVLSPFVPDQAKKDNYTTLELCTQVLSIGDWFPSLPIISDNPQELKYLGPIALKKDDYVELYSKMRSEDKRLYSRYSVVADSTVIIASMPYTDFLQLVPREVIFEMVVKPCVTIYPIEELQDQYLQQEMWINHKKTVVNEIVK</sequence>
<evidence type="ECO:0000313" key="3">
    <source>
        <dbReference type="EMBL" id="KAJ3256556.1"/>
    </source>
</evidence>
<gene>
    <name evidence="3" type="ORF">HK103_005299</name>
</gene>